<proteinExistence type="predicted"/>
<name>A0ABS7ALK1_9CLOT</name>
<comment type="caution">
    <text evidence="2">The sequence shown here is derived from an EMBL/GenBank/DDBJ whole genome shotgun (WGS) entry which is preliminary data.</text>
</comment>
<evidence type="ECO:0000313" key="2">
    <source>
        <dbReference type="EMBL" id="MBW6409540.1"/>
    </source>
</evidence>
<keyword evidence="1" id="KW-0732">Signal</keyword>
<dbReference type="RefSeq" id="WP_219778595.1">
    <property type="nucleotide sequence ID" value="NZ_JAHXPT010000003.1"/>
</dbReference>
<dbReference type="EMBL" id="JAHXPT010000003">
    <property type="protein sequence ID" value="MBW6409540.1"/>
    <property type="molecule type" value="Genomic_DNA"/>
</dbReference>
<feature type="signal peptide" evidence="1">
    <location>
        <begin position="1"/>
        <end position="19"/>
    </location>
</feature>
<dbReference type="Proteomes" id="UP001519921">
    <property type="component" value="Unassembled WGS sequence"/>
</dbReference>
<accession>A0ABS7ALK1</accession>
<dbReference type="PROSITE" id="PS51257">
    <property type="entry name" value="PROKAR_LIPOPROTEIN"/>
    <property type="match status" value="1"/>
</dbReference>
<sequence length="171" mass="19354">MKKNSVLALALLVMLSSSAIVSCKNSTTDNIKNNTEKTSEDVKKVGEDIKEEAKDVGENIKYTAINFKDDIVNAGYDIKEYAEGKKAYFTGKETNYKVGNDSVYVYEYDSADKIEEDIKNISENGLTINGKTTNFTTKPYYYRKGNTLIMYEGNESKYIDNFKKLYGDSIR</sequence>
<reference evidence="2 3" key="1">
    <citation type="submission" date="2021-07" db="EMBL/GenBank/DDBJ databases">
        <title>Clostridium weizhouense sp. nov., an anaerobic bacterium isolated from activated sludge of Petroleum wastewater.</title>
        <authorList>
            <person name="Li Q."/>
        </authorList>
    </citation>
    <scope>NUCLEOTIDE SEQUENCE [LARGE SCALE GENOMIC DNA]</scope>
    <source>
        <strain evidence="2 3">YB-6</strain>
    </source>
</reference>
<feature type="chain" id="PRO_5046465520" evidence="1">
    <location>
        <begin position="20"/>
        <end position="171"/>
    </location>
</feature>
<organism evidence="2 3">
    <name type="scientific">Clostridium weizhouense</name>
    <dbReference type="NCBI Taxonomy" id="2859781"/>
    <lineage>
        <taxon>Bacteria</taxon>
        <taxon>Bacillati</taxon>
        <taxon>Bacillota</taxon>
        <taxon>Clostridia</taxon>
        <taxon>Eubacteriales</taxon>
        <taxon>Clostridiaceae</taxon>
        <taxon>Clostridium</taxon>
    </lineage>
</organism>
<evidence type="ECO:0000256" key="1">
    <source>
        <dbReference type="SAM" id="SignalP"/>
    </source>
</evidence>
<gene>
    <name evidence="2" type="ORF">KYD98_05505</name>
</gene>
<evidence type="ECO:0000313" key="3">
    <source>
        <dbReference type="Proteomes" id="UP001519921"/>
    </source>
</evidence>
<keyword evidence="3" id="KW-1185">Reference proteome</keyword>
<protein>
    <submittedName>
        <fullName evidence="2">YtxH domain-containing protein</fullName>
    </submittedName>
</protein>